<dbReference type="InterPro" id="IPR051122">
    <property type="entry name" value="SDR_DHRS6-like"/>
</dbReference>
<comment type="similarity">
    <text evidence="1">Belongs to the short-chain dehydrogenases/reductases (SDR) family.</text>
</comment>
<dbReference type="EMBL" id="AP019400">
    <property type="protein sequence ID" value="BBI35233.1"/>
    <property type="molecule type" value="Genomic_DNA"/>
</dbReference>
<protein>
    <submittedName>
        <fullName evidence="3">Short-chain dehydrogenase</fullName>
    </submittedName>
</protein>
<evidence type="ECO:0000256" key="2">
    <source>
        <dbReference type="ARBA" id="ARBA00023002"/>
    </source>
</evidence>
<evidence type="ECO:0000256" key="1">
    <source>
        <dbReference type="ARBA" id="ARBA00006484"/>
    </source>
</evidence>
<name>A0A3T1DAX6_9BACL</name>
<reference evidence="3 4" key="1">
    <citation type="submission" date="2019-01" db="EMBL/GenBank/DDBJ databases">
        <title>Complete genome sequence of Cohnella hallensis HS21 isolated from Korean fir (Abies koreana) rhizospheric soil.</title>
        <authorList>
            <person name="Jiang L."/>
            <person name="Kang S.W."/>
            <person name="Kim S."/>
            <person name="Jung J."/>
            <person name="Kim C.Y."/>
            <person name="Kim D.H."/>
            <person name="Kim S.W."/>
            <person name="Lee J."/>
        </authorList>
    </citation>
    <scope>NUCLEOTIDE SEQUENCE [LARGE SCALE GENOMIC DNA]</scope>
    <source>
        <strain evidence="3 4">HS21</strain>
    </source>
</reference>
<evidence type="ECO:0000313" key="3">
    <source>
        <dbReference type="EMBL" id="BBI35233.1"/>
    </source>
</evidence>
<dbReference type="GO" id="GO:0016491">
    <property type="term" value="F:oxidoreductase activity"/>
    <property type="evidence" value="ECO:0007669"/>
    <property type="project" value="UniProtKB-KW"/>
</dbReference>
<sequence>MNLTNQRVVIIGGSTGIGLGTAKEAVKQGANVVIAGRSLEKLKQAQSEINSDLLQILQVDNKDEDSLKSFFHQVGQFDHLFTPGAAYVLGPITSDKEVAESCFQNKFWPQYYAAKHALPYIAKEGSIVLMSGAASQRPIPGVASYAACNGAIESLGKALAIELAPIRVNVVSPGTIKTEKDRKEAYEAYEGMALLRRVGDVNEIAHSVIYLMTNTYTTGTTLFTDGGYVLQ</sequence>
<dbReference type="KEGG" id="cohn:KCTCHS21_46320"/>
<keyword evidence="4" id="KW-1185">Reference proteome</keyword>
<dbReference type="PRINTS" id="PR00081">
    <property type="entry name" value="GDHRDH"/>
</dbReference>
<dbReference type="OrthoDB" id="9806974at2"/>
<gene>
    <name evidence="3" type="ORF">KCTCHS21_46320</name>
</gene>
<dbReference type="PANTHER" id="PTHR43477">
    <property type="entry name" value="DIHYDROANTICAPSIN 7-DEHYDROGENASE"/>
    <property type="match status" value="1"/>
</dbReference>
<dbReference type="Pfam" id="PF13561">
    <property type="entry name" value="adh_short_C2"/>
    <property type="match status" value="1"/>
</dbReference>
<dbReference type="Gene3D" id="3.40.50.720">
    <property type="entry name" value="NAD(P)-binding Rossmann-like Domain"/>
    <property type="match status" value="1"/>
</dbReference>
<dbReference type="InterPro" id="IPR002347">
    <property type="entry name" value="SDR_fam"/>
</dbReference>
<proteinExistence type="inferred from homology"/>
<dbReference type="InterPro" id="IPR036291">
    <property type="entry name" value="NAD(P)-bd_dom_sf"/>
</dbReference>
<dbReference type="AlphaFoldDB" id="A0A3T1DAX6"/>
<organism evidence="3 4">
    <name type="scientific">Cohnella abietis</name>
    <dbReference type="NCBI Taxonomy" id="2507935"/>
    <lineage>
        <taxon>Bacteria</taxon>
        <taxon>Bacillati</taxon>
        <taxon>Bacillota</taxon>
        <taxon>Bacilli</taxon>
        <taxon>Bacillales</taxon>
        <taxon>Paenibacillaceae</taxon>
        <taxon>Cohnella</taxon>
    </lineage>
</organism>
<dbReference type="SUPFAM" id="SSF51735">
    <property type="entry name" value="NAD(P)-binding Rossmann-fold domains"/>
    <property type="match status" value="1"/>
</dbReference>
<keyword evidence="2" id="KW-0560">Oxidoreductase</keyword>
<dbReference type="Proteomes" id="UP000289856">
    <property type="component" value="Chromosome"/>
</dbReference>
<dbReference type="PANTHER" id="PTHR43477:SF1">
    <property type="entry name" value="DIHYDROANTICAPSIN 7-DEHYDROGENASE"/>
    <property type="match status" value="1"/>
</dbReference>
<dbReference type="RefSeq" id="WP_130613711.1">
    <property type="nucleotide sequence ID" value="NZ_AP019400.1"/>
</dbReference>
<evidence type="ECO:0000313" key="4">
    <source>
        <dbReference type="Proteomes" id="UP000289856"/>
    </source>
</evidence>
<accession>A0A3T1DAX6</accession>